<dbReference type="Gene3D" id="3.30.70.100">
    <property type="match status" value="1"/>
</dbReference>
<comment type="caution">
    <text evidence="2">The sequence shown here is derived from an EMBL/GenBank/DDBJ whole genome shotgun (WGS) entry which is preliminary data.</text>
</comment>
<evidence type="ECO:0000259" key="1">
    <source>
        <dbReference type="PROSITE" id="PS50925"/>
    </source>
</evidence>
<dbReference type="InterPro" id="IPR007024">
    <property type="entry name" value="BLUF_domain"/>
</dbReference>
<dbReference type="SMART" id="SM01034">
    <property type="entry name" value="BLUF"/>
    <property type="match status" value="1"/>
</dbReference>
<gene>
    <name evidence="2" type="ORF">AWW68_07710</name>
</gene>
<dbReference type="Pfam" id="PF04940">
    <property type="entry name" value="BLUF"/>
    <property type="match status" value="1"/>
</dbReference>
<dbReference type="EMBL" id="LRPC01000012">
    <property type="protein sequence ID" value="KYG75712.1"/>
    <property type="molecule type" value="Genomic_DNA"/>
</dbReference>
<dbReference type="SUPFAM" id="SSF54975">
    <property type="entry name" value="Acylphosphatase/BLUF domain-like"/>
    <property type="match status" value="1"/>
</dbReference>
<accession>A0A150XAL7</accession>
<evidence type="ECO:0000313" key="3">
    <source>
        <dbReference type="Proteomes" id="UP000075606"/>
    </source>
</evidence>
<dbReference type="Proteomes" id="UP000075606">
    <property type="component" value="Unassembled WGS sequence"/>
</dbReference>
<sequence length="138" mass="15994">MLYELIYRSTAKPGLTEQDLEDILKTARDFNQANNLTGCLLYHGGQFLQLLEGDFQILLDLYDRIKRDSRHREFLLLHMKETDQRVYTDWTMAFKSLDQNQLGKYSSVTEFTELVTNEKESSMSKELFQAISAALVSG</sequence>
<reference evidence="2 3" key="1">
    <citation type="submission" date="2016-01" db="EMBL/GenBank/DDBJ databases">
        <title>Genome sequencing of Roseivirga spongicola UST030701-084.</title>
        <authorList>
            <person name="Selvaratnam C."/>
            <person name="Thevarajoo S."/>
            <person name="Goh K.M."/>
            <person name="Ee R."/>
            <person name="Chan K.-G."/>
            <person name="Chong C.S."/>
        </authorList>
    </citation>
    <scope>NUCLEOTIDE SEQUENCE [LARGE SCALE GENOMIC DNA]</scope>
    <source>
        <strain evidence="2 3">UST030701-084</strain>
    </source>
</reference>
<dbReference type="GO" id="GO:0071949">
    <property type="term" value="F:FAD binding"/>
    <property type="evidence" value="ECO:0007669"/>
    <property type="project" value="InterPro"/>
</dbReference>
<dbReference type="RefSeq" id="WP_068219451.1">
    <property type="nucleotide sequence ID" value="NZ_CP139724.1"/>
</dbReference>
<dbReference type="GO" id="GO:0009882">
    <property type="term" value="F:blue light photoreceptor activity"/>
    <property type="evidence" value="ECO:0007669"/>
    <property type="project" value="InterPro"/>
</dbReference>
<name>A0A150XAL7_9BACT</name>
<evidence type="ECO:0000313" key="2">
    <source>
        <dbReference type="EMBL" id="KYG75712.1"/>
    </source>
</evidence>
<protein>
    <recommendedName>
        <fullName evidence="1">BLUF domain-containing protein</fullName>
    </recommendedName>
</protein>
<dbReference type="AlphaFoldDB" id="A0A150XAL7"/>
<dbReference type="InterPro" id="IPR036046">
    <property type="entry name" value="Acylphosphatase-like_dom_sf"/>
</dbReference>
<organism evidence="2 3">
    <name type="scientific">Roseivirga spongicola</name>
    <dbReference type="NCBI Taxonomy" id="333140"/>
    <lineage>
        <taxon>Bacteria</taxon>
        <taxon>Pseudomonadati</taxon>
        <taxon>Bacteroidota</taxon>
        <taxon>Cytophagia</taxon>
        <taxon>Cytophagales</taxon>
        <taxon>Roseivirgaceae</taxon>
        <taxon>Roseivirga</taxon>
    </lineage>
</organism>
<keyword evidence="3" id="KW-1185">Reference proteome</keyword>
<proteinExistence type="predicted"/>
<dbReference type="STRING" id="333140.AWW68_07710"/>
<feature type="domain" description="BLUF" evidence="1">
    <location>
        <begin position="2"/>
        <end position="93"/>
    </location>
</feature>
<dbReference type="OrthoDB" id="1122028at2"/>
<dbReference type="PROSITE" id="PS50925">
    <property type="entry name" value="BLUF"/>
    <property type="match status" value="1"/>
</dbReference>